<organism evidence="2 3">
    <name type="scientific">Phyllosticta citriasiana</name>
    <dbReference type="NCBI Taxonomy" id="595635"/>
    <lineage>
        <taxon>Eukaryota</taxon>
        <taxon>Fungi</taxon>
        <taxon>Dikarya</taxon>
        <taxon>Ascomycota</taxon>
        <taxon>Pezizomycotina</taxon>
        <taxon>Dothideomycetes</taxon>
        <taxon>Dothideomycetes incertae sedis</taxon>
        <taxon>Botryosphaeriales</taxon>
        <taxon>Phyllostictaceae</taxon>
        <taxon>Phyllosticta</taxon>
    </lineage>
</organism>
<evidence type="ECO:0000313" key="2">
    <source>
        <dbReference type="EMBL" id="KAK7514762.1"/>
    </source>
</evidence>
<feature type="region of interest" description="Disordered" evidence="1">
    <location>
        <begin position="31"/>
        <end position="59"/>
    </location>
</feature>
<evidence type="ECO:0008006" key="4">
    <source>
        <dbReference type="Google" id="ProtNLM"/>
    </source>
</evidence>
<evidence type="ECO:0000256" key="1">
    <source>
        <dbReference type="SAM" id="MobiDB-lite"/>
    </source>
</evidence>
<dbReference type="EMBL" id="JBBPHU010000008">
    <property type="protein sequence ID" value="KAK7514762.1"/>
    <property type="molecule type" value="Genomic_DNA"/>
</dbReference>
<accession>A0ABR1KH56</accession>
<name>A0ABR1KH56_9PEZI</name>
<feature type="compositionally biased region" description="Polar residues" evidence="1">
    <location>
        <begin position="31"/>
        <end position="44"/>
    </location>
</feature>
<protein>
    <recommendedName>
        <fullName evidence="4">Secreted protein</fullName>
    </recommendedName>
</protein>
<sequence length="76" mass="8536">MSTPFIVPPLSLSLFFCSSSHVDSRSVQNGLLHQVPSSSDQRLQTGKGREDGKSLSKRRHSLRDSTIDWKYECCLP</sequence>
<gene>
    <name evidence="2" type="ORF">IWZ03DRAFT_381591</name>
</gene>
<evidence type="ECO:0000313" key="3">
    <source>
        <dbReference type="Proteomes" id="UP001363622"/>
    </source>
</evidence>
<reference evidence="2 3" key="1">
    <citation type="submission" date="2024-04" db="EMBL/GenBank/DDBJ databases">
        <title>Phyllosticta paracitricarpa is synonymous to the EU quarantine fungus P. citricarpa based on phylogenomic analyses.</title>
        <authorList>
            <consortium name="Lawrence Berkeley National Laboratory"/>
            <person name="Van Ingen-Buijs V.A."/>
            <person name="Van Westerhoven A.C."/>
            <person name="Haridas S."/>
            <person name="Skiadas P."/>
            <person name="Martin F."/>
            <person name="Groenewald J.Z."/>
            <person name="Crous P.W."/>
            <person name="Seidl M.F."/>
        </authorList>
    </citation>
    <scope>NUCLEOTIDE SEQUENCE [LARGE SCALE GENOMIC DNA]</scope>
    <source>
        <strain evidence="2 3">CBS 123371</strain>
    </source>
</reference>
<keyword evidence="3" id="KW-1185">Reference proteome</keyword>
<comment type="caution">
    <text evidence="2">The sequence shown here is derived from an EMBL/GenBank/DDBJ whole genome shotgun (WGS) entry which is preliminary data.</text>
</comment>
<dbReference type="Proteomes" id="UP001363622">
    <property type="component" value="Unassembled WGS sequence"/>
</dbReference>
<proteinExistence type="predicted"/>